<feature type="transmembrane region" description="Helical" evidence="6">
    <location>
        <begin position="129"/>
        <end position="146"/>
    </location>
</feature>
<dbReference type="Pfam" id="PF04932">
    <property type="entry name" value="Wzy_C"/>
    <property type="match status" value="1"/>
</dbReference>
<sequence>MSKTITKLIEYLFFLLLLLTPLVVFPKTSELFEFNKMILTYIFTVLIISLWIIRIIIEGKVIFRRSLLDIPLIVFLISQFLSTIVSVDYRTSLLGYYSRFHGGFMSSVSYSFVYWAYVSNMNRESTHKALKFLFSSALIVSMWGILEQTGHSLSCLLFPEFKSFDVSCWVQDVKNRVFATIGQPNWLAAWIVVIIPLAWAYGISNKLKKSNYKVLNKLFWIMLSTLFLLTLLYTKSRSGLGAFVLAFFLFWISTFLLFSFNKIHTTVLKKLIVFSFLITLLMTGFIIFAVGTPWTPRLRDLISNQQSTTDSQQPAAPVGPALEVGGTESGKIRGIVWKGAIDIWKHYPILGTGVETFAFSYYNFRPVEHNLVSEWDYLYNKAHNEYLNFAATTGTLGLLSYLFLIGAVLYQITKISITSSQKDPNSYILLPISLLAGFSSILVTNFFGFSVVIVALLFLLYPAMAVTLGHESKSVEEYKFKTLSNGQILGILISCTLALILLYSISKYWYADYLYAQGKLNNDAGNFVKGRELINRAVSLSPKESIFWSELSSSTATLALFAAKQNDSELAKQLANSAVIESGNAVALSPANVNLKRDMAARLVDLAPLNPNYIISARDTLIEASRLAPTEAKLQYNLSIAHLRVGDYAKAIEVMEKVIDMKPDYRQARYALALMYIDADEKQKAKDQLEYILNNLNRDDVEARRELTELGL</sequence>
<proteinExistence type="predicted"/>
<keyword evidence="5" id="KW-0802">TPR repeat</keyword>
<comment type="subcellular location">
    <subcellularLocation>
        <location evidence="1">Membrane</location>
        <topology evidence="1">Multi-pass membrane protein</topology>
    </subcellularLocation>
</comment>
<feature type="domain" description="O-antigen ligase-related" evidence="7">
    <location>
        <begin position="225"/>
        <end position="402"/>
    </location>
</feature>
<dbReference type="Gene3D" id="1.25.40.10">
    <property type="entry name" value="Tetratricopeptide repeat domain"/>
    <property type="match status" value="1"/>
</dbReference>
<evidence type="ECO:0000259" key="7">
    <source>
        <dbReference type="Pfam" id="PF04932"/>
    </source>
</evidence>
<dbReference type="EMBL" id="MGHH01000013">
    <property type="protein sequence ID" value="OGM64162.1"/>
    <property type="molecule type" value="Genomic_DNA"/>
</dbReference>
<dbReference type="PANTHER" id="PTHR37422:SF23">
    <property type="entry name" value="TEICHURONIC ACID BIOSYNTHESIS PROTEIN TUAE"/>
    <property type="match status" value="1"/>
</dbReference>
<dbReference type="PANTHER" id="PTHR37422">
    <property type="entry name" value="TEICHURONIC ACID BIOSYNTHESIS PROTEIN TUAE"/>
    <property type="match status" value="1"/>
</dbReference>
<dbReference type="PROSITE" id="PS50293">
    <property type="entry name" value="TPR_REGION"/>
    <property type="match status" value="1"/>
</dbReference>
<dbReference type="Pfam" id="PF14559">
    <property type="entry name" value="TPR_19"/>
    <property type="match status" value="1"/>
</dbReference>
<dbReference type="GO" id="GO:0016020">
    <property type="term" value="C:membrane"/>
    <property type="evidence" value="ECO:0007669"/>
    <property type="project" value="UniProtKB-SubCell"/>
</dbReference>
<dbReference type="InterPro" id="IPR019734">
    <property type="entry name" value="TPR_rpt"/>
</dbReference>
<keyword evidence="4 6" id="KW-0472">Membrane</keyword>
<feature type="transmembrane region" description="Helical" evidence="6">
    <location>
        <begin position="240"/>
        <end position="259"/>
    </location>
</feature>
<dbReference type="InterPro" id="IPR007016">
    <property type="entry name" value="O-antigen_ligase-rel_domated"/>
</dbReference>
<dbReference type="SMART" id="SM00028">
    <property type="entry name" value="TPR"/>
    <property type="match status" value="2"/>
</dbReference>
<accession>A0A1F8BJH3</accession>
<evidence type="ECO:0000256" key="4">
    <source>
        <dbReference type="ARBA" id="ARBA00023136"/>
    </source>
</evidence>
<evidence type="ECO:0000313" key="8">
    <source>
        <dbReference type="EMBL" id="OGM64162.1"/>
    </source>
</evidence>
<name>A0A1F8BJH3_9BACT</name>
<feature type="transmembrane region" description="Helical" evidence="6">
    <location>
        <begin position="386"/>
        <end position="412"/>
    </location>
</feature>
<dbReference type="STRING" id="1802521.A2893_03480"/>
<feature type="transmembrane region" description="Helical" evidence="6">
    <location>
        <begin position="186"/>
        <end position="203"/>
    </location>
</feature>
<evidence type="ECO:0000256" key="2">
    <source>
        <dbReference type="ARBA" id="ARBA00022692"/>
    </source>
</evidence>
<dbReference type="InterPro" id="IPR051533">
    <property type="entry name" value="WaaL-like"/>
</dbReference>
<feature type="transmembrane region" description="Helical" evidence="6">
    <location>
        <begin position="9"/>
        <end position="26"/>
    </location>
</feature>
<evidence type="ECO:0000256" key="5">
    <source>
        <dbReference type="PROSITE-ProRule" id="PRU00339"/>
    </source>
</evidence>
<feature type="transmembrane region" description="Helical" evidence="6">
    <location>
        <begin position="99"/>
        <end position="117"/>
    </location>
</feature>
<evidence type="ECO:0000256" key="3">
    <source>
        <dbReference type="ARBA" id="ARBA00022989"/>
    </source>
</evidence>
<feature type="transmembrane region" description="Helical" evidence="6">
    <location>
        <begin position="271"/>
        <end position="291"/>
    </location>
</feature>
<feature type="transmembrane region" description="Helical" evidence="6">
    <location>
        <begin position="38"/>
        <end position="57"/>
    </location>
</feature>
<dbReference type="InterPro" id="IPR011990">
    <property type="entry name" value="TPR-like_helical_dom_sf"/>
</dbReference>
<evidence type="ECO:0000256" key="1">
    <source>
        <dbReference type="ARBA" id="ARBA00004141"/>
    </source>
</evidence>
<feature type="transmembrane region" description="Helical" evidence="6">
    <location>
        <begin position="69"/>
        <end position="87"/>
    </location>
</feature>
<organism evidence="8 9">
    <name type="scientific">Candidatus Woesebacteria bacterium RIFCSPLOWO2_01_FULL_39_25</name>
    <dbReference type="NCBI Taxonomy" id="1802521"/>
    <lineage>
        <taxon>Bacteria</taxon>
        <taxon>Candidatus Woeseibacteriota</taxon>
    </lineage>
</organism>
<keyword evidence="2 6" id="KW-0812">Transmembrane</keyword>
<reference evidence="8 9" key="1">
    <citation type="journal article" date="2016" name="Nat. Commun.">
        <title>Thousands of microbial genomes shed light on interconnected biogeochemical processes in an aquifer system.</title>
        <authorList>
            <person name="Anantharaman K."/>
            <person name="Brown C.T."/>
            <person name="Hug L.A."/>
            <person name="Sharon I."/>
            <person name="Castelle C.J."/>
            <person name="Probst A.J."/>
            <person name="Thomas B.C."/>
            <person name="Singh A."/>
            <person name="Wilkins M.J."/>
            <person name="Karaoz U."/>
            <person name="Brodie E.L."/>
            <person name="Williams K.H."/>
            <person name="Hubbard S.S."/>
            <person name="Banfield J.F."/>
        </authorList>
    </citation>
    <scope>NUCLEOTIDE SEQUENCE [LARGE SCALE GENOMIC DNA]</scope>
</reference>
<comment type="caution">
    <text evidence="8">The sequence shown here is derived from an EMBL/GenBank/DDBJ whole genome shotgun (WGS) entry which is preliminary data.</text>
</comment>
<evidence type="ECO:0000256" key="6">
    <source>
        <dbReference type="SAM" id="Phobius"/>
    </source>
</evidence>
<feature type="transmembrane region" description="Helical" evidence="6">
    <location>
        <begin position="449"/>
        <end position="468"/>
    </location>
</feature>
<gene>
    <name evidence="8" type="ORF">A2893_03480</name>
</gene>
<evidence type="ECO:0000313" key="9">
    <source>
        <dbReference type="Proteomes" id="UP000176725"/>
    </source>
</evidence>
<dbReference type="Proteomes" id="UP000176725">
    <property type="component" value="Unassembled WGS sequence"/>
</dbReference>
<feature type="transmembrane region" description="Helical" evidence="6">
    <location>
        <begin position="215"/>
        <end position="234"/>
    </location>
</feature>
<feature type="transmembrane region" description="Helical" evidence="6">
    <location>
        <begin position="488"/>
        <end position="510"/>
    </location>
</feature>
<feature type="repeat" description="TPR" evidence="5">
    <location>
        <begin position="632"/>
        <end position="665"/>
    </location>
</feature>
<dbReference type="PROSITE" id="PS50005">
    <property type="entry name" value="TPR"/>
    <property type="match status" value="1"/>
</dbReference>
<dbReference type="AlphaFoldDB" id="A0A1F8BJH3"/>
<dbReference type="SUPFAM" id="SSF48452">
    <property type="entry name" value="TPR-like"/>
    <property type="match status" value="1"/>
</dbReference>
<keyword evidence="3 6" id="KW-1133">Transmembrane helix</keyword>
<protein>
    <recommendedName>
        <fullName evidence="7">O-antigen ligase-related domain-containing protein</fullName>
    </recommendedName>
</protein>